<keyword evidence="8" id="KW-1015">Disulfide bond</keyword>
<proteinExistence type="inferred from homology"/>
<evidence type="ECO:0000256" key="15">
    <source>
        <dbReference type="RuleBase" id="RU004468"/>
    </source>
</evidence>
<dbReference type="GO" id="GO:0005975">
    <property type="term" value="P:carbohydrate metabolic process"/>
    <property type="evidence" value="ECO:0007669"/>
    <property type="project" value="InterPro"/>
</dbReference>
<dbReference type="InterPro" id="IPR017853">
    <property type="entry name" value="GH"/>
</dbReference>
<keyword evidence="5" id="KW-0934">Plastid</keyword>
<dbReference type="GO" id="GO:0102726">
    <property type="term" value="F:DIMBOA glucoside beta-D-glucosidase activity"/>
    <property type="evidence" value="ECO:0007669"/>
    <property type="project" value="UniProtKB-EC"/>
</dbReference>
<comment type="similarity">
    <text evidence="2 14">Belongs to the glycosyl hydrolase 1 family.</text>
</comment>
<keyword evidence="4" id="KW-0150">Chloroplast</keyword>
<evidence type="ECO:0000256" key="1">
    <source>
        <dbReference type="ARBA" id="ARBA00004229"/>
    </source>
</evidence>
<reference evidence="16" key="2">
    <citation type="submission" date="2021-12" db="EMBL/GenBank/DDBJ databases">
        <title>Resequencing data analysis of finger millet.</title>
        <authorList>
            <person name="Hatakeyama M."/>
            <person name="Aluri S."/>
            <person name="Balachadran M.T."/>
            <person name="Sivarajan S.R."/>
            <person name="Poveda L."/>
            <person name="Shimizu-Inatsugi R."/>
            <person name="Schlapbach R."/>
            <person name="Sreeman S.M."/>
            <person name="Shimizu K.K."/>
        </authorList>
    </citation>
    <scope>NUCLEOTIDE SEQUENCE</scope>
</reference>
<comment type="catalytic activity">
    <reaction evidence="11">
        <text>DIMBOA beta-D-glucoside + H2O = DIMBOA + D-glucose</text>
        <dbReference type="Rhea" id="RHEA:33975"/>
        <dbReference type="ChEBI" id="CHEBI:4167"/>
        <dbReference type="ChEBI" id="CHEBI:15377"/>
        <dbReference type="ChEBI" id="CHEBI:18048"/>
        <dbReference type="ChEBI" id="CHEBI:37573"/>
        <dbReference type="EC" id="3.2.1.182"/>
    </reaction>
</comment>
<evidence type="ECO:0000256" key="5">
    <source>
        <dbReference type="ARBA" id="ARBA00022640"/>
    </source>
</evidence>
<reference evidence="16" key="1">
    <citation type="journal article" date="2018" name="DNA Res.">
        <title>Multiple hybrid de novo genome assembly of finger millet, an orphan allotetraploid crop.</title>
        <authorList>
            <person name="Hatakeyama M."/>
            <person name="Aluri S."/>
            <person name="Balachadran M.T."/>
            <person name="Sivarajan S.R."/>
            <person name="Patrignani A."/>
            <person name="Gruter S."/>
            <person name="Poveda L."/>
            <person name="Shimizu-Inatsugi R."/>
            <person name="Baeten J."/>
            <person name="Francoijs K.J."/>
            <person name="Nataraja K.N."/>
            <person name="Reddy Y.A.N."/>
            <person name="Phadnis S."/>
            <person name="Ravikumar R.L."/>
            <person name="Schlapbach R."/>
            <person name="Sreeman S.M."/>
            <person name="Shimizu K.K."/>
        </authorList>
    </citation>
    <scope>NUCLEOTIDE SEQUENCE</scope>
</reference>
<gene>
    <name evidence="16" type="primary">ga03695</name>
    <name evidence="16" type="ORF">PR202_ga03695</name>
</gene>
<dbReference type="PROSITE" id="PS00653">
    <property type="entry name" value="GLYCOSYL_HYDROL_F1_2"/>
    <property type="match status" value="1"/>
</dbReference>
<evidence type="ECO:0000256" key="4">
    <source>
        <dbReference type="ARBA" id="ARBA00022528"/>
    </source>
</evidence>
<dbReference type="GO" id="GO:0009507">
    <property type="term" value="C:chloroplast"/>
    <property type="evidence" value="ECO:0007669"/>
    <property type="project" value="UniProtKB-SubCell"/>
</dbReference>
<dbReference type="PRINTS" id="PR00131">
    <property type="entry name" value="GLHYDRLASE1"/>
</dbReference>
<dbReference type="EMBL" id="BQKI01000002">
    <property type="protein sequence ID" value="GJM87712.1"/>
    <property type="molecule type" value="Genomic_DNA"/>
</dbReference>
<evidence type="ECO:0000313" key="17">
    <source>
        <dbReference type="Proteomes" id="UP001054889"/>
    </source>
</evidence>
<evidence type="ECO:0000256" key="11">
    <source>
        <dbReference type="ARBA" id="ARBA00049199"/>
    </source>
</evidence>
<protein>
    <recommendedName>
        <fullName evidence="3">4-hydroxy-7-methoxy-3-oxo-3,4-dihydro-2H-1,4-benzoxazin-2-yl glucosidebeta-D-glucosidase</fullName>
        <ecNumber evidence="3">3.2.1.182</ecNumber>
    </recommendedName>
</protein>
<keyword evidence="17" id="KW-1185">Reference proteome</keyword>
<evidence type="ECO:0000256" key="3">
    <source>
        <dbReference type="ARBA" id="ARBA00012857"/>
    </source>
</evidence>
<dbReference type="EC" id="3.2.1.182" evidence="3"/>
<dbReference type="PANTHER" id="PTHR10353">
    <property type="entry name" value="GLYCOSYL HYDROLASE"/>
    <property type="match status" value="1"/>
</dbReference>
<dbReference type="InterPro" id="IPR018120">
    <property type="entry name" value="Glyco_hydro_1_AS"/>
</dbReference>
<evidence type="ECO:0000256" key="14">
    <source>
        <dbReference type="RuleBase" id="RU003690"/>
    </source>
</evidence>
<dbReference type="Proteomes" id="UP001054889">
    <property type="component" value="Unassembled WGS sequence"/>
</dbReference>
<dbReference type="InterPro" id="IPR033132">
    <property type="entry name" value="GH_1_N_CS"/>
</dbReference>
<comment type="catalytic activity">
    <reaction evidence="10">
        <text>DIBOA beta-D-glucoside + H2O = DIBOA + D-glucose</text>
        <dbReference type="Rhea" id="RHEA:33979"/>
        <dbReference type="ChEBI" id="CHEBI:4167"/>
        <dbReference type="ChEBI" id="CHEBI:15377"/>
        <dbReference type="ChEBI" id="CHEBI:63558"/>
        <dbReference type="ChEBI" id="CHEBI:63670"/>
        <dbReference type="EC" id="3.2.1.182"/>
    </reaction>
</comment>
<evidence type="ECO:0000256" key="9">
    <source>
        <dbReference type="ARBA" id="ARBA00023295"/>
    </source>
</evidence>
<evidence type="ECO:0000256" key="13">
    <source>
        <dbReference type="PROSITE-ProRule" id="PRU10055"/>
    </source>
</evidence>
<comment type="caution">
    <text evidence="16">The sequence shown here is derived from an EMBL/GenBank/DDBJ whole genome shotgun (WGS) entry which is preliminary data.</text>
</comment>
<keyword evidence="6 15" id="KW-0378">Hydrolase</keyword>
<evidence type="ECO:0000313" key="16">
    <source>
        <dbReference type="EMBL" id="GJM87712.1"/>
    </source>
</evidence>
<sequence length="556" mass="62913">MALLVTTSALTATHSAQTSLGRKEGRPNSVSWHISPATRGYTLSVRSRAARITSDLGVEALKPSKQDITKKSFPPGFVFGAGTSSYQIEGAWNEDGKGPSIWDHYCHTYPDKIKFRHNGDVAVNSYHMYEEDVKMLKAMGMGAYRGNAPRWGKSSGYQLLQQPYQQLLENGIKPYVTLFHWETPQALEDEYRSFLSPRIVNDFKDFAEVCFKNFGDRVKHWITFNEPYVFCCNAYGIGKHAPGRCSPGNPCAVPTGDSLAEPYQAGHNLLLAHAEAARLYKKKYQEHQEGQIGIALVSMGYEPFDKTNHVHSQARDRSIDHNLGWFLEPLYRGDYPFSMRSLIRDRLPNFTPEEKAKLQGSYDMLGLNYYTSRFSRHVDYSPLYSPTQYKDDAYAEVGIIGADGQHIGEDTGTGWLCYYPEGLKNLLMVIRDRYGNPPIYITENGVGDQDEGDLSMDNAVNDDVRLNYLNDHIAVVKESIDMGSKVRGHFTWSLLDNFEWQNGFTHRFGLIYVDYNDNLKRHMKNSAKWFSKFNGVDKKDTQVAAGELSNGVPKSN</sequence>
<dbReference type="SUPFAM" id="SSF51445">
    <property type="entry name" value="(Trans)glycosidases"/>
    <property type="match status" value="1"/>
</dbReference>
<evidence type="ECO:0000256" key="8">
    <source>
        <dbReference type="ARBA" id="ARBA00023157"/>
    </source>
</evidence>
<comment type="subcellular location">
    <subcellularLocation>
        <location evidence="1">Plastid</location>
        <location evidence="1">Chloroplast</location>
    </subcellularLocation>
</comment>
<evidence type="ECO:0000256" key="6">
    <source>
        <dbReference type="ARBA" id="ARBA00022801"/>
    </source>
</evidence>
<dbReference type="InterPro" id="IPR001360">
    <property type="entry name" value="Glyco_hydro_1"/>
</dbReference>
<name>A0AAV5BP81_ELECO</name>
<dbReference type="Gene3D" id="3.20.20.80">
    <property type="entry name" value="Glycosidases"/>
    <property type="match status" value="1"/>
</dbReference>
<evidence type="ECO:0000256" key="2">
    <source>
        <dbReference type="ARBA" id="ARBA00010838"/>
    </source>
</evidence>
<evidence type="ECO:0000256" key="7">
    <source>
        <dbReference type="ARBA" id="ARBA00022946"/>
    </source>
</evidence>
<organism evidence="16 17">
    <name type="scientific">Eleusine coracana subsp. coracana</name>
    <dbReference type="NCBI Taxonomy" id="191504"/>
    <lineage>
        <taxon>Eukaryota</taxon>
        <taxon>Viridiplantae</taxon>
        <taxon>Streptophyta</taxon>
        <taxon>Embryophyta</taxon>
        <taxon>Tracheophyta</taxon>
        <taxon>Spermatophyta</taxon>
        <taxon>Magnoliopsida</taxon>
        <taxon>Liliopsida</taxon>
        <taxon>Poales</taxon>
        <taxon>Poaceae</taxon>
        <taxon>PACMAD clade</taxon>
        <taxon>Chloridoideae</taxon>
        <taxon>Cynodonteae</taxon>
        <taxon>Eleusininae</taxon>
        <taxon>Eleusine</taxon>
    </lineage>
</organism>
<dbReference type="PANTHER" id="PTHR10353:SF326">
    <property type="entry name" value="4-HYDROXY-7-METHOXY-3-OXO-3,4-DIHYDRO-2H-1,4-BENZOXAZIN-2-YL GLUCOSIDE BETA-D-GLUCOSIDASE 1, CHLOROPLASTIC"/>
    <property type="match status" value="1"/>
</dbReference>
<accession>A0AAV5BP81</accession>
<dbReference type="Pfam" id="PF00232">
    <property type="entry name" value="Glyco_hydro_1"/>
    <property type="match status" value="1"/>
</dbReference>
<dbReference type="PROSITE" id="PS00572">
    <property type="entry name" value="GLYCOSYL_HYDROL_F1_1"/>
    <property type="match status" value="1"/>
</dbReference>
<feature type="active site" description="Nucleophile" evidence="13">
    <location>
        <position position="443"/>
    </location>
</feature>
<dbReference type="AlphaFoldDB" id="A0AAV5BP81"/>
<keyword evidence="7" id="KW-0809">Transit peptide</keyword>
<dbReference type="FunFam" id="3.20.20.80:FF:000041">
    <property type="entry name" value="Beta-glucosidase 7"/>
    <property type="match status" value="1"/>
</dbReference>
<evidence type="ECO:0000256" key="10">
    <source>
        <dbReference type="ARBA" id="ARBA00048544"/>
    </source>
</evidence>
<comment type="subunit">
    <text evidence="12">Homo- and heterodimer.</text>
</comment>
<keyword evidence="9 15" id="KW-0326">Glycosidase</keyword>
<evidence type="ECO:0000256" key="12">
    <source>
        <dbReference type="ARBA" id="ARBA00065078"/>
    </source>
</evidence>
<dbReference type="GO" id="GO:0008422">
    <property type="term" value="F:beta-glucosidase activity"/>
    <property type="evidence" value="ECO:0007669"/>
    <property type="project" value="UniProtKB-ARBA"/>
</dbReference>